<evidence type="ECO:0000256" key="1">
    <source>
        <dbReference type="SAM" id="Coils"/>
    </source>
</evidence>
<dbReference type="EMBL" id="JBBCAQ010000033">
    <property type="protein sequence ID" value="KAK7582209.1"/>
    <property type="molecule type" value="Genomic_DNA"/>
</dbReference>
<organism evidence="2 3">
    <name type="scientific">Parthenolecanium corni</name>
    <dbReference type="NCBI Taxonomy" id="536013"/>
    <lineage>
        <taxon>Eukaryota</taxon>
        <taxon>Metazoa</taxon>
        <taxon>Ecdysozoa</taxon>
        <taxon>Arthropoda</taxon>
        <taxon>Hexapoda</taxon>
        <taxon>Insecta</taxon>
        <taxon>Pterygota</taxon>
        <taxon>Neoptera</taxon>
        <taxon>Paraneoptera</taxon>
        <taxon>Hemiptera</taxon>
        <taxon>Sternorrhyncha</taxon>
        <taxon>Coccoidea</taxon>
        <taxon>Coccidae</taxon>
        <taxon>Parthenolecanium</taxon>
    </lineage>
</organism>
<comment type="caution">
    <text evidence="2">The sequence shown here is derived from an EMBL/GenBank/DDBJ whole genome shotgun (WGS) entry which is preliminary data.</text>
</comment>
<evidence type="ECO:0000313" key="2">
    <source>
        <dbReference type="EMBL" id="KAK7582209.1"/>
    </source>
</evidence>
<gene>
    <name evidence="2" type="ORF">V9T40_013654</name>
</gene>
<sequence length="371" mass="43422">MSSNPSMIDNTVYSMPVNPEEASLRSQPAVYFKPDQVYKKYEPSAIRPIANYLPRHISERIVYQDYQNNDRLNTNVKDDKDGMDEIKNRIQKELMKTRSKIKLIGENSREKMNRSMKRSRNTLQTIMQLEHEDIKRFGSDKYYSLIDLLEASINGIEDAVYNLREETSIPIRSIQSNLIEVNHLNKDTKDTLARLDQKVQDHLEGLVNNTKQQMSIGMEKLAEQYFSIVNELDTKIEQNYSHASDLIGEKILYVRDQERDIVKEMKEKTKVLEMKMRNMFNERKQNLKDAYNKARTTVNETSIKDYLNQQKKSIIEEMNKIKDEMKQKLINEVGEVIMTLKSELESNVPKKETGNGYEKKSLSTLNFRGKV</sequence>
<evidence type="ECO:0000313" key="3">
    <source>
        <dbReference type="Proteomes" id="UP001367676"/>
    </source>
</evidence>
<protein>
    <submittedName>
        <fullName evidence="2">Uncharacterized protein</fullName>
    </submittedName>
</protein>
<dbReference type="AlphaFoldDB" id="A0AAN9TSJ2"/>
<feature type="coiled-coil region" evidence="1">
    <location>
        <begin position="262"/>
        <end position="328"/>
    </location>
</feature>
<keyword evidence="3" id="KW-1185">Reference proteome</keyword>
<keyword evidence="1" id="KW-0175">Coiled coil</keyword>
<dbReference type="Proteomes" id="UP001367676">
    <property type="component" value="Unassembled WGS sequence"/>
</dbReference>
<proteinExistence type="predicted"/>
<reference evidence="2 3" key="1">
    <citation type="submission" date="2024-03" db="EMBL/GenBank/DDBJ databases">
        <title>Adaptation during the transition from Ophiocordyceps entomopathogen to insect associate is accompanied by gene loss and intensified selection.</title>
        <authorList>
            <person name="Ward C.M."/>
            <person name="Onetto C.A."/>
            <person name="Borneman A.R."/>
        </authorList>
    </citation>
    <scope>NUCLEOTIDE SEQUENCE [LARGE SCALE GENOMIC DNA]</scope>
    <source>
        <strain evidence="2">AWRI1</strain>
        <tissue evidence="2">Single Adult Female</tissue>
    </source>
</reference>
<accession>A0AAN9TSJ2</accession>
<name>A0AAN9TSJ2_9HEMI</name>